<keyword evidence="5 7" id="KW-0636">Prenylation</keyword>
<dbReference type="AlphaFoldDB" id="C1BK73"/>
<keyword evidence="2 7" id="KW-0547">Nucleotide-binding</keyword>
<dbReference type="PROSITE" id="PS51419">
    <property type="entry name" value="RAB"/>
    <property type="match status" value="1"/>
</dbReference>
<dbReference type="InterPro" id="IPR005225">
    <property type="entry name" value="Small_GTP-bd"/>
</dbReference>
<name>C1BK73_OSMMO</name>
<dbReference type="NCBIfam" id="TIGR00231">
    <property type="entry name" value="small_GTP"/>
    <property type="match status" value="1"/>
</dbReference>
<dbReference type="PROSITE" id="PS51421">
    <property type="entry name" value="RAS"/>
    <property type="match status" value="1"/>
</dbReference>
<dbReference type="InterPro" id="IPR001806">
    <property type="entry name" value="Small_GTPase"/>
</dbReference>
<evidence type="ECO:0000256" key="5">
    <source>
        <dbReference type="ARBA" id="ARBA00023289"/>
    </source>
</evidence>
<dbReference type="FunFam" id="3.40.50.300:FF:000222">
    <property type="entry name" value="RAB32, member RAS oncogene family"/>
    <property type="match status" value="1"/>
</dbReference>
<dbReference type="SMART" id="SM00174">
    <property type="entry name" value="RHO"/>
    <property type="match status" value="1"/>
</dbReference>
<dbReference type="InterPro" id="IPR030697">
    <property type="entry name" value="Rab29/Rab38/Rab32"/>
</dbReference>
<protein>
    <recommendedName>
        <fullName evidence="7">Ras-related protein Rab</fullName>
    </recommendedName>
</protein>
<proteinExistence type="evidence at transcript level"/>
<keyword evidence="3 7" id="KW-0342">GTP-binding</keyword>
<dbReference type="CDD" id="cd04107">
    <property type="entry name" value="Rab32_Rab38"/>
    <property type="match status" value="1"/>
</dbReference>
<evidence type="ECO:0000256" key="7">
    <source>
        <dbReference type="RuleBase" id="RU367128"/>
    </source>
</evidence>
<dbReference type="SMART" id="SM00176">
    <property type="entry name" value="RAN"/>
    <property type="match status" value="1"/>
</dbReference>
<keyword evidence="7" id="KW-0472">Membrane</keyword>
<dbReference type="PRINTS" id="PR00449">
    <property type="entry name" value="RASTRNSFRMNG"/>
</dbReference>
<dbReference type="Pfam" id="PF00071">
    <property type="entry name" value="Ras"/>
    <property type="match status" value="1"/>
</dbReference>
<evidence type="ECO:0000256" key="2">
    <source>
        <dbReference type="ARBA" id="ARBA00022741"/>
    </source>
</evidence>
<evidence type="ECO:0000256" key="8">
    <source>
        <dbReference type="SAM" id="MobiDB-lite"/>
    </source>
</evidence>
<dbReference type="PANTHER" id="PTHR47981">
    <property type="entry name" value="RAB FAMILY"/>
    <property type="match status" value="1"/>
</dbReference>
<evidence type="ECO:0000313" key="9">
    <source>
        <dbReference type="EMBL" id="ACO09426.1"/>
    </source>
</evidence>
<dbReference type="SMART" id="SM00173">
    <property type="entry name" value="RAS"/>
    <property type="match status" value="1"/>
</dbReference>
<feature type="region of interest" description="Disordered" evidence="8">
    <location>
        <begin position="181"/>
        <end position="206"/>
    </location>
</feature>
<dbReference type="Gene3D" id="3.40.50.300">
    <property type="entry name" value="P-loop containing nucleotide triphosphate hydrolases"/>
    <property type="match status" value="1"/>
</dbReference>
<evidence type="ECO:0000256" key="4">
    <source>
        <dbReference type="ARBA" id="ARBA00023288"/>
    </source>
</evidence>
<reference evidence="9" key="1">
    <citation type="submission" date="2009-03" db="EMBL/GenBank/DDBJ databases">
        <title>Osmerus mordax full-length cDNAs.</title>
        <authorList>
            <person name="von Schalburg K."/>
            <person name="Leong J."/>
            <person name="Cooper G."/>
            <person name="Davidson W.S."/>
            <person name="Koop B.F."/>
        </authorList>
    </citation>
    <scope>NUCLEOTIDE SEQUENCE</scope>
    <source>
        <tissue evidence="9">Brain</tissue>
    </source>
</reference>
<evidence type="ECO:0000256" key="1">
    <source>
        <dbReference type="ARBA" id="ARBA00006270"/>
    </source>
</evidence>
<gene>
    <name evidence="9" type="primary">RAB7L</name>
</gene>
<keyword evidence="4 7" id="KW-0449">Lipoprotein</keyword>
<dbReference type="GO" id="GO:0005770">
    <property type="term" value="C:late endosome"/>
    <property type="evidence" value="ECO:0007669"/>
    <property type="project" value="TreeGrafter"/>
</dbReference>
<dbReference type="EMBL" id="BT075002">
    <property type="protein sequence ID" value="ACO09426.1"/>
    <property type="molecule type" value="mRNA"/>
</dbReference>
<dbReference type="SUPFAM" id="SSF52540">
    <property type="entry name" value="P-loop containing nucleoside triphosphate hydrolases"/>
    <property type="match status" value="1"/>
</dbReference>
<comment type="subcellular location">
    <subcellularLocation>
        <location evidence="6">Endomembrane system</location>
        <topology evidence="6">Lipid-anchor</topology>
        <orientation evidence="6">Cytoplasmic side</orientation>
    </subcellularLocation>
    <subcellularLocation>
        <location evidence="7">Membrane</location>
        <topology evidence="7">Lipid-anchor</topology>
    </subcellularLocation>
</comment>
<dbReference type="GO" id="GO:0016020">
    <property type="term" value="C:membrane"/>
    <property type="evidence" value="ECO:0007669"/>
    <property type="project" value="UniProtKB-SubCell"/>
</dbReference>
<dbReference type="PANTHER" id="PTHR47981:SF42">
    <property type="entry name" value="RAS-RELATED PROTEIN RAB-7L1-LIKE ISOFORM X1"/>
    <property type="match status" value="1"/>
</dbReference>
<comment type="function">
    <text evidence="7">The small GTPases Rab are key regulators in vesicle trafficking.</text>
</comment>
<accession>C1BK73</accession>
<dbReference type="SMART" id="SM00175">
    <property type="entry name" value="RAB"/>
    <property type="match status" value="1"/>
</dbReference>
<dbReference type="GO" id="GO:0005802">
    <property type="term" value="C:trans-Golgi network"/>
    <property type="evidence" value="ECO:0007669"/>
    <property type="project" value="UniProtKB-UniRule"/>
</dbReference>
<sequence>MHCQEHTHKVLIVGDKNVGKSSYVKRYVNGNFNYKQPYKMTVGVDFAVKVLQWSDTETVRLHLWDIAGQESFISMTRVYYKGASGCVVMFDMTEPSSFLHARQWKQDVDTKAMLPNGDPIPCILLANKCDLGMGCVSSEKIKEFSEANGFIGWMETSVKDNRNIQEPLRFLVENMLRSGNAVNPHPPQKVVNLQQDSAPARDTGCC</sequence>
<evidence type="ECO:0000256" key="6">
    <source>
        <dbReference type="ARBA" id="ARBA00046278"/>
    </source>
</evidence>
<dbReference type="GO" id="GO:0003924">
    <property type="term" value="F:GTPase activity"/>
    <property type="evidence" value="ECO:0007669"/>
    <property type="project" value="UniProtKB-UniRule"/>
</dbReference>
<evidence type="ECO:0000256" key="3">
    <source>
        <dbReference type="ARBA" id="ARBA00023134"/>
    </source>
</evidence>
<comment type="similarity">
    <text evidence="1 7">Belongs to the small GTPase superfamily. Rab family.</text>
</comment>
<dbReference type="GO" id="GO:0090385">
    <property type="term" value="P:phagosome-lysosome fusion"/>
    <property type="evidence" value="ECO:0007669"/>
    <property type="project" value="TreeGrafter"/>
</dbReference>
<dbReference type="GO" id="GO:0045335">
    <property type="term" value="C:phagocytic vesicle"/>
    <property type="evidence" value="ECO:0007669"/>
    <property type="project" value="TreeGrafter"/>
</dbReference>
<dbReference type="GO" id="GO:0008333">
    <property type="term" value="P:endosome to lysosome transport"/>
    <property type="evidence" value="ECO:0007669"/>
    <property type="project" value="TreeGrafter"/>
</dbReference>
<organism evidence="9">
    <name type="scientific">Osmerus mordax</name>
    <name type="common">Rainbow smelt</name>
    <name type="synonym">Atherina mordax</name>
    <dbReference type="NCBI Taxonomy" id="8014"/>
    <lineage>
        <taxon>Eukaryota</taxon>
        <taxon>Metazoa</taxon>
        <taxon>Chordata</taxon>
        <taxon>Craniata</taxon>
        <taxon>Vertebrata</taxon>
        <taxon>Euteleostomi</taxon>
        <taxon>Actinopterygii</taxon>
        <taxon>Neopterygii</taxon>
        <taxon>Teleostei</taxon>
        <taxon>Stomiati</taxon>
        <taxon>Osmeriformes</taxon>
        <taxon>Osmeridae</taxon>
        <taxon>Osmerus</taxon>
    </lineage>
</organism>
<dbReference type="GO" id="GO:0005764">
    <property type="term" value="C:lysosome"/>
    <property type="evidence" value="ECO:0007669"/>
    <property type="project" value="TreeGrafter"/>
</dbReference>
<dbReference type="InterPro" id="IPR027417">
    <property type="entry name" value="P-loop_NTPase"/>
</dbReference>
<dbReference type="GO" id="GO:0005525">
    <property type="term" value="F:GTP binding"/>
    <property type="evidence" value="ECO:0007669"/>
    <property type="project" value="UniProtKB-UniRule"/>
</dbReference>